<dbReference type="Proteomes" id="UP001057402">
    <property type="component" value="Chromosome 6"/>
</dbReference>
<evidence type="ECO:0000313" key="1">
    <source>
        <dbReference type="EMBL" id="KAI4364878.1"/>
    </source>
</evidence>
<keyword evidence="2" id="KW-1185">Reference proteome</keyword>
<proteinExistence type="predicted"/>
<organism evidence="1 2">
    <name type="scientific">Melastoma candidum</name>
    <dbReference type="NCBI Taxonomy" id="119954"/>
    <lineage>
        <taxon>Eukaryota</taxon>
        <taxon>Viridiplantae</taxon>
        <taxon>Streptophyta</taxon>
        <taxon>Embryophyta</taxon>
        <taxon>Tracheophyta</taxon>
        <taxon>Spermatophyta</taxon>
        <taxon>Magnoliopsida</taxon>
        <taxon>eudicotyledons</taxon>
        <taxon>Gunneridae</taxon>
        <taxon>Pentapetalae</taxon>
        <taxon>rosids</taxon>
        <taxon>malvids</taxon>
        <taxon>Myrtales</taxon>
        <taxon>Melastomataceae</taxon>
        <taxon>Melastomatoideae</taxon>
        <taxon>Melastomateae</taxon>
        <taxon>Melastoma</taxon>
    </lineage>
</organism>
<evidence type="ECO:0000313" key="2">
    <source>
        <dbReference type="Proteomes" id="UP001057402"/>
    </source>
</evidence>
<reference evidence="2" key="1">
    <citation type="journal article" date="2023" name="Front. Plant Sci.">
        <title>Chromosomal-level genome assembly of Melastoma candidum provides insights into trichome evolution.</title>
        <authorList>
            <person name="Zhong Y."/>
            <person name="Wu W."/>
            <person name="Sun C."/>
            <person name="Zou P."/>
            <person name="Liu Y."/>
            <person name="Dai S."/>
            <person name="Zhou R."/>
        </authorList>
    </citation>
    <scope>NUCLEOTIDE SEQUENCE [LARGE SCALE GENOMIC DNA]</scope>
</reference>
<gene>
    <name evidence="1" type="ORF">MLD38_020911</name>
</gene>
<accession>A0ACB9QFD6</accession>
<dbReference type="EMBL" id="CM042885">
    <property type="protein sequence ID" value="KAI4364878.1"/>
    <property type="molecule type" value="Genomic_DNA"/>
</dbReference>
<protein>
    <submittedName>
        <fullName evidence="1">Uncharacterized protein</fullName>
    </submittedName>
</protein>
<comment type="caution">
    <text evidence="1">The sequence shown here is derived from an EMBL/GenBank/DDBJ whole genome shotgun (WGS) entry which is preliminary data.</text>
</comment>
<name>A0ACB9QFD6_9MYRT</name>
<sequence length="559" mass="60907">MGFCSWVLLVGILLLRLSSSNQANAQPRTYSFMRDATTAAPISYYDYIIVGGGTAGCPLAATLSRNSSVLLLERGGSPYGNPNITDLAAFGEALSDLSPSSPSQRFVSEDGVINARARVLGGGSCLNAGFYTRASPYYVREAGWDGKLVNESYAWVERTVAFKPTMREWQSAVRDGLVEAGVVPFNGFTYDHIYGTKVGGTIFDEAGHRHTAADLLQYANPDNVVVLMHASVYKILFKRRGTPRPRAHGVIFRDSSGAKHKAYLRRRSNNEIIVSAGALGSPQLLMLSGVGPKDHLMANNITVVLDQPLVGQGMSDNPMNAVFIPSPRPVEVSLIQVVGITEFGSYIEAASGASFGGGPRAALLPNRRTPKAKIDYTNSLDQATINGGFILEKVMGPASTGHLKLRNLDPNENPSVTFNYFDHPEDLRRCVKGIATIERVIDSRAFSPFKFPELPFQGLLNLTLRAPLNLRPRHQNTSTSIEQFCKDSVMTIWHYHGGCQVGKVVDHDYKVLGVDALRVIDGSTFNYSPGTNPQATVMMLGRYMGIRILNERLISEVSS</sequence>